<name>A0AAW1ISK2_POPJA</name>
<reference evidence="3 4" key="1">
    <citation type="journal article" date="2024" name="BMC Genomics">
        <title>De novo assembly and annotation of Popillia japonica's genome with initial clues to its potential as an invasive pest.</title>
        <authorList>
            <person name="Cucini C."/>
            <person name="Boschi S."/>
            <person name="Funari R."/>
            <person name="Cardaioli E."/>
            <person name="Iannotti N."/>
            <person name="Marturano G."/>
            <person name="Paoli F."/>
            <person name="Bruttini M."/>
            <person name="Carapelli A."/>
            <person name="Frati F."/>
            <person name="Nardi F."/>
        </authorList>
    </citation>
    <scope>NUCLEOTIDE SEQUENCE [LARGE SCALE GENOMIC DNA]</scope>
    <source>
        <strain evidence="3">DMR45628</strain>
    </source>
</reference>
<organism evidence="3 4">
    <name type="scientific">Popillia japonica</name>
    <name type="common">Japanese beetle</name>
    <dbReference type="NCBI Taxonomy" id="7064"/>
    <lineage>
        <taxon>Eukaryota</taxon>
        <taxon>Metazoa</taxon>
        <taxon>Ecdysozoa</taxon>
        <taxon>Arthropoda</taxon>
        <taxon>Hexapoda</taxon>
        <taxon>Insecta</taxon>
        <taxon>Pterygota</taxon>
        <taxon>Neoptera</taxon>
        <taxon>Endopterygota</taxon>
        <taxon>Coleoptera</taxon>
        <taxon>Polyphaga</taxon>
        <taxon>Scarabaeiformia</taxon>
        <taxon>Scarabaeidae</taxon>
        <taxon>Rutelinae</taxon>
        <taxon>Popillia</taxon>
    </lineage>
</organism>
<evidence type="ECO:0000313" key="3">
    <source>
        <dbReference type="EMBL" id="KAK9692910.1"/>
    </source>
</evidence>
<feature type="binding site" evidence="1">
    <location>
        <position position="139"/>
    </location>
    <ligand>
        <name>Zn(2+)</name>
        <dbReference type="ChEBI" id="CHEBI:29105"/>
    </ligand>
</feature>
<dbReference type="EMBL" id="JASPKY010000560">
    <property type="protein sequence ID" value="KAK9692910.1"/>
    <property type="molecule type" value="Genomic_DNA"/>
</dbReference>
<dbReference type="Gene3D" id="3.40.1800.20">
    <property type="match status" value="1"/>
</dbReference>
<dbReference type="SUPFAM" id="SSF57716">
    <property type="entry name" value="Glucocorticoid receptor-like (DNA-binding domain)"/>
    <property type="match status" value="2"/>
</dbReference>
<keyword evidence="4" id="KW-1185">Reference proteome</keyword>
<evidence type="ECO:0000259" key="2">
    <source>
        <dbReference type="PROSITE" id="PS51915"/>
    </source>
</evidence>
<dbReference type="GO" id="GO:0005634">
    <property type="term" value="C:nucleus"/>
    <property type="evidence" value="ECO:0007669"/>
    <property type="project" value="InterPro"/>
</dbReference>
<dbReference type="InterPro" id="IPR012934">
    <property type="entry name" value="Znf_AD"/>
</dbReference>
<keyword evidence="1" id="KW-0862">Zinc</keyword>
<dbReference type="AlphaFoldDB" id="A0AAW1ISK2"/>
<dbReference type="PROSITE" id="PS51915">
    <property type="entry name" value="ZAD"/>
    <property type="match status" value="1"/>
</dbReference>
<feature type="binding site" evidence="1">
    <location>
        <position position="93"/>
    </location>
    <ligand>
        <name>Zn(2+)</name>
        <dbReference type="ChEBI" id="CHEBI:29105"/>
    </ligand>
</feature>
<accession>A0AAW1ISK2</accession>
<evidence type="ECO:0000256" key="1">
    <source>
        <dbReference type="PROSITE-ProRule" id="PRU01263"/>
    </source>
</evidence>
<dbReference type="SMART" id="SM00868">
    <property type="entry name" value="zf-AD"/>
    <property type="match status" value="1"/>
</dbReference>
<keyword evidence="1 3" id="KW-0863">Zinc-finger</keyword>
<comment type="caution">
    <text evidence="3">The sequence shown here is derived from an EMBL/GenBank/DDBJ whole genome shotgun (WGS) entry which is preliminary data.</text>
</comment>
<feature type="domain" description="ZAD" evidence="2">
    <location>
        <begin position="88"/>
        <end position="163"/>
    </location>
</feature>
<sequence>MNKCIVENCSNINGVTFPTDSEIISKWILCLGLKKYPNENSIVCLDHFRSCILDDSICRNGNLTSEVNIHNGSIQPTNKDLEESDIHSVCRLCANSELLTNSIYESIDNETISSMIMQSCYPIVVMEDDGYPNMICTTCLQQLQAAYNFRKRCLDVNSLWHSRQELYKKRKQAHDNTQTVKRQCTQNISDVKEDDVNNTTYNFTRHMLNRVNDCETSTGQIQHVIFTTEPPPLFLIEKKPGSEKQVDDQNDKNETKMSVEVETENKMLIVKRPISNSNQQVIAYKDNKIIIPDGITVRTSKKFESSTGIYSCTITHGLQESVFVMADGYLFTFGLLKGSTRHLRCVLPNCKAKAEQTLLDSDTYEDKITVKFPHSHKPPNSQLRKKHMFFHVMRKRMQHDKTLNIRSIYEEVCNQEPEIRQLVPLRNVINEICKHQVSCKLPRITSFEKFYEKIEDECYEKLHFTNTSKQFYQERFCTDDGCMAIVFCNMEVVENITMCTLMYVDASFKIDTFEDFKYQLVTVLVWIDDSYYPILYALVNRKTQEIFKKVFEYLHDVLAPNIRPHEIVTDYEANLYYALGETYLESHIGGSVFYYTQNLYKKICSLNLSRELETNSNFRNLYHMLLMLPLLPVNTISDALNNIELQSKELELFELAKPIFDHIYTQWISNVTTEMFCVHRLENRINENVIAPFKKLRDYLLLFKRKVDQTHITIGQVVEKLIELDSFLHEVYNKSDKKSFGRDLSSFQKKNVIRAWQFIETHPKININNFFQKVLGYIKCMENQLWIWGFYRYTGDSDDILINVANASAYLGDSCQHENIDSSLQEHDASTEETVQDYMDGECQDTMLSEEVADNPTIVMEAVIDNDGGVMLQSSDVLNNSKLDKTFFKYIRYE</sequence>
<evidence type="ECO:0000313" key="4">
    <source>
        <dbReference type="Proteomes" id="UP001458880"/>
    </source>
</evidence>
<feature type="binding site" evidence="1">
    <location>
        <position position="90"/>
    </location>
    <ligand>
        <name>Zn(2+)</name>
        <dbReference type="ChEBI" id="CHEBI:29105"/>
    </ligand>
</feature>
<dbReference type="GO" id="GO:0008270">
    <property type="term" value="F:zinc ion binding"/>
    <property type="evidence" value="ECO:0007669"/>
    <property type="project" value="UniProtKB-UniRule"/>
</dbReference>
<dbReference type="Proteomes" id="UP001458880">
    <property type="component" value="Unassembled WGS sequence"/>
</dbReference>
<gene>
    <name evidence="3" type="ORF">QE152_g34817</name>
</gene>
<proteinExistence type="predicted"/>
<feature type="binding site" evidence="1">
    <location>
        <position position="136"/>
    </location>
    <ligand>
        <name>Zn(2+)</name>
        <dbReference type="ChEBI" id="CHEBI:29105"/>
    </ligand>
</feature>
<dbReference type="Pfam" id="PF07776">
    <property type="entry name" value="zf-AD"/>
    <property type="match status" value="1"/>
</dbReference>
<keyword evidence="1" id="KW-0479">Metal-binding</keyword>
<protein>
    <submittedName>
        <fullName evidence="3">Zinc-finger associated domain (Zf-AD)</fullName>
    </submittedName>
</protein>